<proteinExistence type="predicted"/>
<dbReference type="PROSITE" id="PS51257">
    <property type="entry name" value="PROKAR_LIPOPROTEIN"/>
    <property type="match status" value="1"/>
</dbReference>
<evidence type="ECO:0008006" key="3">
    <source>
        <dbReference type="Google" id="ProtNLM"/>
    </source>
</evidence>
<comment type="caution">
    <text evidence="1">The sequence shown here is derived from an EMBL/GenBank/DDBJ whole genome shotgun (WGS) entry which is preliminary data.</text>
</comment>
<dbReference type="InterPro" id="IPR021365">
    <property type="entry name" value="DUF2891"/>
</dbReference>
<keyword evidence="2" id="KW-1185">Reference proteome</keyword>
<dbReference type="Pfam" id="PF11199">
    <property type="entry name" value="DUF2891"/>
    <property type="match status" value="1"/>
</dbReference>
<sequence>MKYVIYALSILTLISCKETVDSESSNEVNVTHEVNVTQIEVVEDQIPTPQLTLEQANNLAQLPLHCIEDEYPNKMGHVTASPEDQKRPSVQHPVFYGCFDWHSAVHGYWSAVTLLKQFPELEAREELLQKIQRNLTADNIKVEIAYLNTKDNKTFERTYGWAWLLKLQQELDTWDSIEGKEIAQILQPLTDVIAQRYVDYLPKLNYAIRVGEHSNTAFGMAFAYDYAVHAQNEDLKSAIISKAKEFYSNDASCPISWEPSGYDFLSSCLEEIDIMRRVLTAEEFHAWVKEFLPGIENGKLDIEIGKVSDRSDGKLVHIDGLNLSRAWVLYGLAAQYPEYSNLNEIADAHITNTLPNLVADDYAGGHWLGSFAIYALQNASNAE</sequence>
<name>A0ABX5PXB5_9FLAO</name>
<protein>
    <recommendedName>
        <fullName evidence="3">DUF2891 domain-containing protein</fullName>
    </recommendedName>
</protein>
<dbReference type="Proteomes" id="UP000248584">
    <property type="component" value="Unassembled WGS sequence"/>
</dbReference>
<evidence type="ECO:0000313" key="1">
    <source>
        <dbReference type="EMBL" id="PZX39818.1"/>
    </source>
</evidence>
<evidence type="ECO:0000313" key="2">
    <source>
        <dbReference type="Proteomes" id="UP000248584"/>
    </source>
</evidence>
<dbReference type="EMBL" id="QKZR01000003">
    <property type="protein sequence ID" value="PZX39818.1"/>
    <property type="molecule type" value="Genomic_DNA"/>
</dbReference>
<accession>A0ABX5PXB5</accession>
<organism evidence="1 2">
    <name type="scientific">Nonlabens dokdonensis</name>
    <dbReference type="NCBI Taxonomy" id="328515"/>
    <lineage>
        <taxon>Bacteria</taxon>
        <taxon>Pseudomonadati</taxon>
        <taxon>Bacteroidota</taxon>
        <taxon>Flavobacteriia</taxon>
        <taxon>Flavobacteriales</taxon>
        <taxon>Flavobacteriaceae</taxon>
        <taxon>Nonlabens</taxon>
    </lineage>
</organism>
<dbReference type="RefSeq" id="WP_015363134.1">
    <property type="nucleotide sequence ID" value="NZ_QKZR01000003.1"/>
</dbReference>
<gene>
    <name evidence="1" type="ORF">LX97_02175</name>
</gene>
<reference evidence="1 2" key="1">
    <citation type="submission" date="2018-06" db="EMBL/GenBank/DDBJ databases">
        <title>Genomic Encyclopedia of Archaeal and Bacterial Type Strains, Phase II (KMG-II): from individual species to whole genera.</title>
        <authorList>
            <person name="Goeker M."/>
        </authorList>
    </citation>
    <scope>NUCLEOTIDE SEQUENCE [LARGE SCALE GENOMIC DNA]</scope>
    <source>
        <strain evidence="1 2">DSM 17205</strain>
    </source>
</reference>